<keyword evidence="2" id="KW-0418">Kinase</keyword>
<keyword evidence="1" id="KW-0812">Transmembrane</keyword>
<comment type="caution">
    <text evidence="2">The sequence shown here is derived from an EMBL/GenBank/DDBJ whole genome shotgun (WGS) entry which is preliminary data.</text>
</comment>
<evidence type="ECO:0000313" key="3">
    <source>
        <dbReference type="Proteomes" id="UP000277999"/>
    </source>
</evidence>
<sequence>MLYIFVTYWITFHVFVAYHSLILVIFYILLLAWITKIGVFDSIIIICLFYTIILAPEFLIQTIEMFAFNIDLNQIFLNSKYLWIFIIVSKVLQILIVSMIFKFNVCFTKLKLFEKEGLIFDNLIIELGVFALFVFCINYGIFNIGNFQIYNIIIFSIYFVF</sequence>
<proteinExistence type="predicted"/>
<keyword evidence="1" id="KW-1133">Transmembrane helix</keyword>
<protein>
    <submittedName>
        <fullName evidence="2">Histidine kinase</fullName>
    </submittedName>
</protein>
<keyword evidence="1" id="KW-0472">Membrane</keyword>
<accession>A0A3M0SPI1</accession>
<dbReference type="AlphaFoldDB" id="A0A3M0SPI1"/>
<reference evidence="2 3" key="1">
    <citation type="submission" date="2018-10" db="EMBL/GenBank/DDBJ databases">
        <title>Genome-centric metagenomics revealed C2 chemical producing, CO utilizing Clostridium with novel acetogenic gene cluster.</title>
        <authorList>
            <person name="Kang H."/>
            <person name="Park B."/>
            <person name="Choi I.G."/>
            <person name="Chang I.S."/>
        </authorList>
    </citation>
    <scope>NUCLEOTIDE SEQUENCE [LARGE SCALE GENOMIC DNA]</scope>
    <source>
        <strain evidence="2 3">H21-9</strain>
    </source>
</reference>
<evidence type="ECO:0000256" key="1">
    <source>
        <dbReference type="SAM" id="Phobius"/>
    </source>
</evidence>
<feature type="non-terminal residue" evidence="2">
    <location>
        <position position="161"/>
    </location>
</feature>
<feature type="transmembrane region" description="Helical" evidence="1">
    <location>
        <begin position="117"/>
        <end position="135"/>
    </location>
</feature>
<organism evidence="2 3">
    <name type="scientific">Clostridium autoethanogenum</name>
    <dbReference type="NCBI Taxonomy" id="84023"/>
    <lineage>
        <taxon>Bacteria</taxon>
        <taxon>Bacillati</taxon>
        <taxon>Bacillota</taxon>
        <taxon>Clostridia</taxon>
        <taxon>Eubacteriales</taxon>
        <taxon>Clostridiaceae</taxon>
        <taxon>Clostridium</taxon>
    </lineage>
</organism>
<evidence type="ECO:0000313" key="2">
    <source>
        <dbReference type="EMBL" id="RMD00397.1"/>
    </source>
</evidence>
<feature type="transmembrane region" description="Helical" evidence="1">
    <location>
        <begin position="81"/>
        <end position="105"/>
    </location>
</feature>
<dbReference type="GO" id="GO:0016301">
    <property type="term" value="F:kinase activity"/>
    <property type="evidence" value="ECO:0007669"/>
    <property type="project" value="UniProtKB-KW"/>
</dbReference>
<gene>
    <name evidence="2" type="ORF">D9O40_10220</name>
</gene>
<feature type="transmembrane region" description="Helical" evidence="1">
    <location>
        <begin position="6"/>
        <end position="30"/>
    </location>
</feature>
<keyword evidence="2" id="KW-0808">Transferase</keyword>
<dbReference type="Proteomes" id="UP000277999">
    <property type="component" value="Unassembled WGS sequence"/>
</dbReference>
<dbReference type="EMBL" id="RFAQ01000028">
    <property type="protein sequence ID" value="RMD00397.1"/>
    <property type="molecule type" value="Genomic_DNA"/>
</dbReference>
<feature type="transmembrane region" description="Helical" evidence="1">
    <location>
        <begin position="42"/>
        <end position="61"/>
    </location>
</feature>
<name>A0A3M0SPI1_9CLOT</name>